<proteinExistence type="predicted"/>
<keyword evidence="2" id="KW-1185">Reference proteome</keyword>
<evidence type="ECO:0000313" key="1">
    <source>
        <dbReference type="EMBL" id="GAU96246.1"/>
    </source>
</evidence>
<comment type="caution">
    <text evidence="1">The sequence shown here is derived from an EMBL/GenBank/DDBJ whole genome shotgun (WGS) entry which is preliminary data.</text>
</comment>
<dbReference type="EMBL" id="BDGG01000003">
    <property type="protein sequence ID" value="GAU96246.1"/>
    <property type="molecule type" value="Genomic_DNA"/>
</dbReference>
<dbReference type="OrthoDB" id="10014409at2759"/>
<name>A0A1D1V380_RAMVA</name>
<reference evidence="1 2" key="1">
    <citation type="journal article" date="2016" name="Nat. Commun.">
        <title>Extremotolerant tardigrade genome and improved radiotolerance of human cultured cells by tardigrade-unique protein.</title>
        <authorList>
            <person name="Hashimoto T."/>
            <person name="Horikawa D.D."/>
            <person name="Saito Y."/>
            <person name="Kuwahara H."/>
            <person name="Kozuka-Hata H."/>
            <person name="Shin-I T."/>
            <person name="Minakuchi Y."/>
            <person name="Ohishi K."/>
            <person name="Motoyama A."/>
            <person name="Aizu T."/>
            <person name="Enomoto A."/>
            <person name="Kondo K."/>
            <person name="Tanaka S."/>
            <person name="Hara Y."/>
            <person name="Koshikawa S."/>
            <person name="Sagara H."/>
            <person name="Miura T."/>
            <person name="Yokobori S."/>
            <person name="Miyagawa K."/>
            <person name="Suzuki Y."/>
            <person name="Kubo T."/>
            <person name="Oyama M."/>
            <person name="Kohara Y."/>
            <person name="Fujiyama A."/>
            <person name="Arakawa K."/>
            <person name="Katayama T."/>
            <person name="Toyoda A."/>
            <person name="Kunieda T."/>
        </authorList>
    </citation>
    <scope>NUCLEOTIDE SEQUENCE [LARGE SCALE GENOMIC DNA]</scope>
    <source>
        <strain evidence="1 2">YOKOZUNA-1</strain>
    </source>
</reference>
<gene>
    <name evidence="1" type="primary">RvY_07717-1</name>
    <name evidence="1" type="synonym">RvY_07717.1</name>
    <name evidence="1" type="ORF">RvY_07717</name>
</gene>
<dbReference type="Proteomes" id="UP000186922">
    <property type="component" value="Unassembled WGS sequence"/>
</dbReference>
<protein>
    <submittedName>
        <fullName evidence="1">Uncharacterized protein</fullName>
    </submittedName>
</protein>
<sequence length="86" mass="9518">MGCSEALLAYYATVETSLSRRGYRVAIFLDLKAAFDTVNHGALLSLLELSMTPFPLCKIIKYVYQNSSCTVFANGECGEPFKLRKA</sequence>
<dbReference type="AlphaFoldDB" id="A0A1D1V380"/>
<accession>A0A1D1V380</accession>
<evidence type="ECO:0000313" key="2">
    <source>
        <dbReference type="Proteomes" id="UP000186922"/>
    </source>
</evidence>
<organism evidence="1 2">
    <name type="scientific">Ramazzottius varieornatus</name>
    <name type="common">Water bear</name>
    <name type="synonym">Tardigrade</name>
    <dbReference type="NCBI Taxonomy" id="947166"/>
    <lineage>
        <taxon>Eukaryota</taxon>
        <taxon>Metazoa</taxon>
        <taxon>Ecdysozoa</taxon>
        <taxon>Tardigrada</taxon>
        <taxon>Eutardigrada</taxon>
        <taxon>Parachela</taxon>
        <taxon>Hypsibioidea</taxon>
        <taxon>Ramazzottiidae</taxon>
        <taxon>Ramazzottius</taxon>
    </lineage>
</organism>